<dbReference type="Gene3D" id="3.90.1750.10">
    <property type="entry name" value="Hect, E3 ligase catalytic domains"/>
    <property type="match status" value="1"/>
</dbReference>
<dbReference type="eggNOG" id="KOG1426">
    <property type="taxonomic scope" value="Eukaryota"/>
</dbReference>
<feature type="compositionally biased region" description="Basic residues" evidence="19">
    <location>
        <begin position="1900"/>
        <end position="1915"/>
    </location>
</feature>
<evidence type="ECO:0000259" key="25">
    <source>
        <dbReference type="PROSITE" id="PS51416"/>
    </source>
</evidence>
<evidence type="ECO:0000313" key="27">
    <source>
        <dbReference type="Proteomes" id="UP000001593"/>
    </source>
</evidence>
<feature type="repeat" description="RCC1" evidence="18">
    <location>
        <begin position="3406"/>
        <end position="3459"/>
    </location>
</feature>
<dbReference type="UniPathway" id="UPA00143"/>
<dbReference type="InterPro" id="IPR014722">
    <property type="entry name" value="Rib_uL2_dom2"/>
</dbReference>
<dbReference type="Pfam" id="PF00415">
    <property type="entry name" value="RCC1"/>
    <property type="match status" value="11"/>
</dbReference>
<dbReference type="SUPFAM" id="SSF57850">
    <property type="entry name" value="RING/U-box"/>
    <property type="match status" value="1"/>
</dbReference>
<feature type="repeat" description="RCC1" evidence="18">
    <location>
        <begin position="2528"/>
        <end position="2579"/>
    </location>
</feature>
<dbReference type="FunFam" id="3.30.2410.10:FF:000006">
    <property type="entry name" value="probable E3 ubiquitin-protein ligase HERC1 isoform X2"/>
    <property type="match status" value="1"/>
</dbReference>
<evidence type="ECO:0000259" key="21">
    <source>
        <dbReference type="PROSITE" id="PS50135"/>
    </source>
</evidence>
<feature type="domain" description="DOC" evidence="24">
    <location>
        <begin position="2223"/>
        <end position="2400"/>
    </location>
</feature>
<dbReference type="PRINTS" id="PR00633">
    <property type="entry name" value="RCCNDNSATION"/>
</dbReference>
<evidence type="ECO:0000259" key="22">
    <source>
        <dbReference type="PROSITE" id="PS50237"/>
    </source>
</evidence>
<dbReference type="Pfam" id="PF00632">
    <property type="entry name" value="HECT"/>
    <property type="match status" value="1"/>
</dbReference>
<feature type="repeat" description="RCC1" evidence="18">
    <location>
        <begin position="2473"/>
        <end position="2527"/>
    </location>
</feature>
<dbReference type="SUPFAM" id="SSF159034">
    <property type="entry name" value="Mib/herc2 domain-like"/>
    <property type="match status" value="1"/>
</dbReference>
<dbReference type="SUPFAM" id="SSF63748">
    <property type="entry name" value="Tudor/PWWP/MBT"/>
    <property type="match status" value="1"/>
</dbReference>
<dbReference type="FunFam" id="2.130.10.30:FF:000006">
    <property type="entry name" value="E3 ubiquitin-protein ligase HERC2 isoform X1"/>
    <property type="match status" value="1"/>
</dbReference>
<evidence type="ECO:0000256" key="10">
    <source>
        <dbReference type="ARBA" id="ARBA00022771"/>
    </source>
</evidence>
<dbReference type="GO" id="GO:0005814">
    <property type="term" value="C:centriole"/>
    <property type="evidence" value="ECO:0007669"/>
    <property type="project" value="UniProtKB-SubCell"/>
</dbReference>
<dbReference type="InterPro" id="IPR000569">
    <property type="entry name" value="HECT_dom"/>
</dbReference>
<dbReference type="Gene3D" id="2.30.30.30">
    <property type="match status" value="1"/>
</dbReference>
<dbReference type="InterPro" id="IPR009060">
    <property type="entry name" value="UBA-like_sf"/>
</dbReference>
<evidence type="ECO:0000256" key="19">
    <source>
        <dbReference type="SAM" id="MobiDB-lite"/>
    </source>
</evidence>
<feature type="region of interest" description="Disordered" evidence="19">
    <location>
        <begin position="839"/>
        <end position="859"/>
    </location>
</feature>
<dbReference type="Gene3D" id="3.30.2410.10">
    <property type="entry name" value="Hect, E3 ligase catalytic domain"/>
    <property type="match status" value="1"/>
</dbReference>
<dbReference type="Pfam" id="PF06701">
    <property type="entry name" value="MIB_HERC2"/>
    <property type="match status" value="1"/>
</dbReference>
<feature type="compositionally biased region" description="Low complexity" evidence="19">
    <location>
        <begin position="1990"/>
        <end position="2009"/>
    </location>
</feature>
<dbReference type="PANTHER" id="PTHR22872">
    <property type="entry name" value="BTK-BINDING PROTEIN-RELATED"/>
    <property type="match status" value="1"/>
</dbReference>
<feature type="compositionally biased region" description="Acidic residues" evidence="19">
    <location>
        <begin position="1974"/>
        <end position="1989"/>
    </location>
</feature>
<evidence type="ECO:0000256" key="13">
    <source>
        <dbReference type="ARBA" id="ARBA00023212"/>
    </source>
</evidence>
<dbReference type="Gene3D" id="3.30.60.90">
    <property type="match status" value="1"/>
</dbReference>
<evidence type="ECO:0000256" key="7">
    <source>
        <dbReference type="ARBA" id="ARBA00022679"/>
    </source>
</evidence>
<dbReference type="InterPro" id="IPR021097">
    <property type="entry name" value="CPH_domain"/>
</dbReference>
<comment type="catalytic activity">
    <reaction evidence="1">
        <text>S-ubiquitinyl-[E2 ubiquitin-conjugating enzyme]-L-cysteine + [acceptor protein]-L-lysine = [E2 ubiquitin-conjugating enzyme]-L-cysteine + N(6)-ubiquitinyl-[acceptor protein]-L-lysine.</text>
        <dbReference type="EC" id="2.3.2.26"/>
    </reaction>
</comment>
<feature type="repeat" description="RCC1" evidence="18">
    <location>
        <begin position="3460"/>
        <end position="3511"/>
    </location>
</feature>
<evidence type="ECO:0000256" key="8">
    <source>
        <dbReference type="ARBA" id="ARBA00022723"/>
    </source>
</evidence>
<evidence type="ECO:0000256" key="17">
    <source>
        <dbReference type="PROSITE-ProRule" id="PRU00228"/>
    </source>
</evidence>
<feature type="region of interest" description="Disordered" evidence="19">
    <location>
        <begin position="1872"/>
        <end position="1923"/>
    </location>
</feature>
<dbReference type="InParanoid" id="A7SGI6"/>
<dbReference type="InterPro" id="IPR051625">
    <property type="entry name" value="Signaling_Regulatory_Domain"/>
</dbReference>
<evidence type="ECO:0000256" key="11">
    <source>
        <dbReference type="ARBA" id="ARBA00022786"/>
    </source>
</evidence>
<keyword evidence="27" id="KW-1185">Reference proteome</keyword>
<comment type="subcellular location">
    <subcellularLocation>
        <location evidence="2">Cytoplasm</location>
        <location evidence="2">Cytoskeleton</location>
        <location evidence="2">Microtubule organizing center</location>
        <location evidence="2">Centrosome</location>
        <location evidence="2">Centriole</location>
    </subcellularLocation>
</comment>
<feature type="region of interest" description="Disordered" evidence="19">
    <location>
        <begin position="1385"/>
        <end position="1421"/>
    </location>
</feature>
<dbReference type="GO" id="GO:0016567">
    <property type="term" value="P:protein ubiquitination"/>
    <property type="evidence" value="ECO:0007669"/>
    <property type="project" value="UniProtKB-UniPathway"/>
</dbReference>
<feature type="repeat" description="RCC1" evidence="18">
    <location>
        <begin position="142"/>
        <end position="193"/>
    </location>
</feature>
<evidence type="ECO:0000256" key="5">
    <source>
        <dbReference type="ARBA" id="ARBA00022490"/>
    </source>
</evidence>
<dbReference type="InterPro" id="IPR036400">
    <property type="entry name" value="Cyt_B5-like_heme/steroid_sf"/>
</dbReference>
<dbReference type="FunFam" id="2.30.30.30:FF:000015">
    <property type="entry name" value="E3 ubiquitin-protein ligase HERC2"/>
    <property type="match status" value="1"/>
</dbReference>
<dbReference type="PROSITE" id="PS50135">
    <property type="entry name" value="ZF_ZZ_2"/>
    <property type="match status" value="1"/>
</dbReference>
<feature type="domain" description="UBA" evidence="20">
    <location>
        <begin position="1912"/>
        <end position="1963"/>
    </location>
</feature>
<dbReference type="CDD" id="cd08664">
    <property type="entry name" value="APC10-HERC2"/>
    <property type="match status" value="1"/>
</dbReference>
<accession>A7SGI6</accession>
<dbReference type="Pfam" id="PF11515">
    <property type="entry name" value="Cul7"/>
    <property type="match status" value="1"/>
</dbReference>
<feature type="domain" description="HECT" evidence="22">
    <location>
        <begin position="3870"/>
        <end position="4204"/>
    </location>
</feature>
<feature type="repeat" description="RCC1" evidence="18">
    <location>
        <begin position="3566"/>
        <end position="3617"/>
    </location>
</feature>
<dbReference type="InterPro" id="IPR001199">
    <property type="entry name" value="Cyt_B5-like_heme/steroid-bd"/>
</dbReference>
<dbReference type="InterPro" id="IPR058923">
    <property type="entry name" value="RCC1-like_dom"/>
</dbReference>
<reference evidence="26 27" key="1">
    <citation type="journal article" date="2007" name="Science">
        <title>Sea anemone genome reveals ancestral eumetazoan gene repertoire and genomic organization.</title>
        <authorList>
            <person name="Putnam N.H."/>
            <person name="Srivastava M."/>
            <person name="Hellsten U."/>
            <person name="Dirks B."/>
            <person name="Chapman J."/>
            <person name="Salamov A."/>
            <person name="Terry A."/>
            <person name="Shapiro H."/>
            <person name="Lindquist E."/>
            <person name="Kapitonov V.V."/>
            <person name="Jurka J."/>
            <person name="Genikhovich G."/>
            <person name="Grigoriev I.V."/>
            <person name="Lucas S.M."/>
            <person name="Steele R.E."/>
            <person name="Finnerty J.R."/>
            <person name="Technau U."/>
            <person name="Martindale M.Q."/>
            <person name="Rokhsar D.S."/>
        </authorList>
    </citation>
    <scope>NUCLEOTIDE SEQUENCE [LARGE SCALE GENOMIC DNA]</scope>
    <source>
        <strain evidence="27">CH2 X CH6</strain>
    </source>
</reference>
<dbReference type="HOGENOM" id="CLU_000101_0_0_1"/>
<dbReference type="Gene3D" id="1.10.8.10">
    <property type="entry name" value="DNA helicase RuvA subunit, C-terminal domain"/>
    <property type="match status" value="1"/>
</dbReference>
<dbReference type="InterPro" id="IPR009091">
    <property type="entry name" value="RCC1/BLIP-II"/>
</dbReference>
<feature type="region of interest" description="Disordered" evidence="19">
    <location>
        <begin position="1969"/>
        <end position="2018"/>
    </location>
</feature>
<dbReference type="FunFam" id="3.30.2160.10:FF:000010">
    <property type="entry name" value="E3 ubiquitin-protein ligase HERC2 isoform X2"/>
    <property type="match status" value="1"/>
</dbReference>
<dbReference type="SUPFAM" id="SSF50985">
    <property type="entry name" value="RCC1/BLIP-II"/>
    <property type="match status" value="4"/>
</dbReference>
<dbReference type="SMART" id="SM00291">
    <property type="entry name" value="ZnF_ZZ"/>
    <property type="match status" value="1"/>
</dbReference>
<feature type="repeat" description="RCC1" evidence="18">
    <location>
        <begin position="2421"/>
        <end position="2472"/>
    </location>
</feature>
<feature type="repeat" description="RCC1" evidence="18">
    <location>
        <begin position="2634"/>
        <end position="2685"/>
    </location>
</feature>
<dbReference type="Gene3D" id="2.30.30.40">
    <property type="entry name" value="SH3 Domains"/>
    <property type="match status" value="1"/>
</dbReference>
<evidence type="ECO:0000259" key="23">
    <source>
        <dbReference type="PROSITE" id="PS50255"/>
    </source>
</evidence>
<dbReference type="GO" id="GO:0061630">
    <property type="term" value="F:ubiquitin protein ligase activity"/>
    <property type="evidence" value="ECO:0007669"/>
    <property type="project" value="UniProtKB-EC"/>
</dbReference>
<dbReference type="PROSITE" id="PS50030">
    <property type="entry name" value="UBA"/>
    <property type="match status" value="1"/>
</dbReference>
<keyword evidence="10 17" id="KW-0863">Zinc-finger</keyword>
<feature type="repeat" description="RCC1" evidence="18">
    <location>
        <begin position="2738"/>
        <end position="2789"/>
    </location>
</feature>
<dbReference type="SUPFAM" id="SSF56204">
    <property type="entry name" value="Hect, E3 ligase catalytic domain"/>
    <property type="match status" value="1"/>
</dbReference>
<feature type="active site" description="Glycyl thioester intermediate" evidence="16">
    <location>
        <position position="4167"/>
    </location>
</feature>
<dbReference type="InterPro" id="IPR000433">
    <property type="entry name" value="Znf_ZZ"/>
</dbReference>
<keyword evidence="8" id="KW-0479">Metal-binding</keyword>
<keyword evidence="13" id="KW-0206">Cytoskeleton</keyword>
<dbReference type="Gene3D" id="3.10.120.10">
    <property type="entry name" value="Cytochrome b5-like heme/steroid binding domain"/>
    <property type="match status" value="1"/>
</dbReference>
<feature type="repeat" description="RCC1" evidence="18">
    <location>
        <begin position="36"/>
        <end position="87"/>
    </location>
</feature>
<evidence type="ECO:0000256" key="18">
    <source>
        <dbReference type="PROSITE-ProRule" id="PRU00235"/>
    </source>
</evidence>
<keyword evidence="12" id="KW-0862">Zinc</keyword>
<feature type="compositionally biased region" description="Pro residues" evidence="19">
    <location>
        <begin position="1879"/>
        <end position="1888"/>
    </location>
</feature>
<evidence type="ECO:0000313" key="26">
    <source>
        <dbReference type="EMBL" id="EDO37196.1"/>
    </source>
</evidence>
<dbReference type="CDD" id="cd00078">
    <property type="entry name" value="HECTc"/>
    <property type="match status" value="1"/>
</dbReference>
<feature type="repeat" description="RCC1" evidence="18">
    <location>
        <begin position="2580"/>
        <end position="2631"/>
    </location>
</feature>
<dbReference type="Pfam" id="PF25390">
    <property type="entry name" value="WD40_RLD"/>
    <property type="match status" value="2"/>
</dbReference>
<dbReference type="PROSITE" id="PS51416">
    <property type="entry name" value="MIB_HERC2"/>
    <property type="match status" value="1"/>
</dbReference>
<dbReference type="InterPro" id="IPR010606">
    <property type="entry name" value="Mib_Herc2"/>
</dbReference>
<evidence type="ECO:0000256" key="6">
    <source>
        <dbReference type="ARBA" id="ARBA00022553"/>
    </source>
</evidence>
<evidence type="ECO:0000259" key="24">
    <source>
        <dbReference type="PROSITE" id="PS51284"/>
    </source>
</evidence>
<protein>
    <recommendedName>
        <fullName evidence="4">HECT-type E3 ubiquitin transferase</fullName>
        <ecNumber evidence="4">2.3.2.26</ecNumber>
    </recommendedName>
    <alternativeName>
        <fullName evidence="14">HECT domain and RCC1-like domain-containing protein 2</fullName>
    </alternativeName>
    <alternativeName>
        <fullName evidence="15">HECT-type E3 ubiquitin transferase HERC2</fullName>
    </alternativeName>
</protein>
<dbReference type="SUPFAM" id="SSF46934">
    <property type="entry name" value="UBA-like"/>
    <property type="match status" value="1"/>
</dbReference>
<dbReference type="Gene3D" id="2.60.120.260">
    <property type="entry name" value="Galactose-binding domain-like"/>
    <property type="match status" value="1"/>
</dbReference>
<feature type="domain" description="Cytochrome b5 heme-binding" evidence="23">
    <location>
        <begin position="691"/>
        <end position="767"/>
    </location>
</feature>
<dbReference type="FunFam" id="2.130.10.30:FF:000003">
    <property type="entry name" value="E3 ubiquitin-protein ligase HERC2 isoform X1"/>
    <property type="match status" value="1"/>
</dbReference>
<dbReference type="PROSITE" id="PS50237">
    <property type="entry name" value="HECT"/>
    <property type="match status" value="1"/>
</dbReference>
<dbReference type="PROSITE" id="PS00626">
    <property type="entry name" value="RCC1_2"/>
    <property type="match status" value="2"/>
</dbReference>
<dbReference type="InterPro" id="IPR008979">
    <property type="entry name" value="Galactose-bd-like_sf"/>
</dbReference>
<feature type="compositionally biased region" description="Acidic residues" evidence="19">
    <location>
        <begin position="1400"/>
        <end position="1409"/>
    </location>
</feature>
<comment type="pathway">
    <text evidence="3">Protein modification; protein ubiquitination.</text>
</comment>
<feature type="repeat" description="RCC1" evidence="18">
    <location>
        <begin position="3512"/>
        <end position="3563"/>
    </location>
</feature>
<dbReference type="Pfam" id="PF00173">
    <property type="entry name" value="Cyt-b5"/>
    <property type="match status" value="1"/>
</dbReference>
<dbReference type="Gene3D" id="2.130.10.30">
    <property type="entry name" value="Regulator of chromosome condensation 1/beta-lactamase-inhibitor protein II"/>
    <property type="match status" value="3"/>
</dbReference>
<dbReference type="InterPro" id="IPR043145">
    <property type="entry name" value="Znf_ZZ_sf"/>
</dbReference>
<dbReference type="InterPro" id="IPR037252">
    <property type="entry name" value="Mib_Herc2_sf"/>
</dbReference>
<proteinExistence type="predicted"/>
<keyword evidence="5" id="KW-0963">Cytoplasm</keyword>
<feature type="repeat" description="RCC1" evidence="18">
    <location>
        <begin position="88"/>
        <end position="139"/>
    </location>
</feature>
<dbReference type="CDD" id="cd14402">
    <property type="entry name" value="UBA_HERC2"/>
    <property type="match status" value="1"/>
</dbReference>
<dbReference type="PROSITE" id="PS50255">
    <property type="entry name" value="CYTOCHROME_B5_2"/>
    <property type="match status" value="1"/>
</dbReference>
<evidence type="ECO:0000256" key="9">
    <source>
        <dbReference type="ARBA" id="ARBA00022737"/>
    </source>
</evidence>
<dbReference type="SMART" id="SM00119">
    <property type="entry name" value="HECTc"/>
    <property type="match status" value="1"/>
</dbReference>
<dbReference type="SUPFAM" id="SSF55856">
    <property type="entry name" value="Cytochrome b5-like heme/steroid binding domain"/>
    <property type="match status" value="1"/>
</dbReference>
<dbReference type="PhylomeDB" id="A7SGI6"/>
<feature type="domain" description="MIB/HERC2" evidence="25">
    <location>
        <begin position="1322"/>
        <end position="1395"/>
    </location>
</feature>
<dbReference type="GO" id="GO:0008270">
    <property type="term" value="F:zinc ion binding"/>
    <property type="evidence" value="ECO:0007669"/>
    <property type="project" value="UniProtKB-KW"/>
</dbReference>
<evidence type="ECO:0000256" key="12">
    <source>
        <dbReference type="ARBA" id="ARBA00022833"/>
    </source>
</evidence>
<feature type="repeat" description="RCC1" evidence="18">
    <location>
        <begin position="3354"/>
        <end position="3405"/>
    </location>
</feature>
<sequence length="4220" mass="462310">MFQPPAELECLSRKCEIVQVVTHTDGKHFLALTREGEVYSWGSGDGGKLGHGDTSPREEPTLVTGLAGKQVIRISCGSTHSAAVTSEGELYTWGRGNYGRLGHGSSEDQLVPVLVSGLRGHHIIDVACGSGDAHTLAAADDGTVWSWGDGDYGKLGRGGSDGCKNPKSIERLQGLGVCKVYCGAQFSLALTRDGSVWTWGKGEGFRLGHGTEDHVRHPKLVEALDGKHVVDVSVGSIHCLALTDAGEVYCWGRNDQGQLGDIDCQIRPEPTLVSGLASKGIVGIACGPAQSFAWSCAGQWSVGTRLQFCVDVCKRTFEHLDALLRRVSEDLTGSQDWPPPPQEKECIAVSALNLLRLQLHAAITEDVVAAELGLGVGSKLLQSLKQQVVTLASNKGVLKTVQGAAQGALRSGWVLLLPTPEERAKALTELLTETSDRQSTQQTGRKFMINLLISSLMAEGSLEQALENAIDQETSCYTGEKDLGIDTKESITAIPLLYLTQQLLKTSCTQTLAAFKELFVRPPKMQWPYTQPPRPVTVELLLKLQRLLIGNFFMSDDGEENPWFVGNGESCLLRKYTSLVCAHVAEVLPVACSLAANGPRYYVAASQLVQGEYTGVLLPELLVCVVLLQTSLPMVLDTAHIVQALAGLLDLLDKFNKLAPGVTKEDEEDLAWPGGIGSPTPARRYGETGSLTLIRPEDLENHNKEGGMWVVIHGKVYDLKEFKEEAPCGESLLQKYAACDATKAFEEANHSYEARMMMQDHLVGTFVEPEQEFALDSALTVSSPLIDSERTLGLLLGLYSHHLVQSMPVSPEEEENDKWLSADFFAGGVEPAFVEQTFKKSRDKDSKDEKIEQFTQPTSTGDPCKPFLLALSDTKVEDPTALKFLSIVERYCRQKRLVLPIEFAADHPVEKVGRLLMVCLMKHQDLGKWWSTLLLPMLVSPSPGLTPITINKPLSEVLKVVHQAKCALIKARQESSRSYDEVCLPALERCRFLFNVLRPAVSTDAATISRMHIRNITTRWKRIVRQIIRDKHMHQVQGKSSGTNTCSRYGANHPGQTHASGTGQLIRDKHMQQEADLPALRTTSLTSLRKVKWLRERLMSSSAETVLMKHIKEFVLTDEPIDVQMLHKSLENQVERARCRLHGAESLLSLVAKDQLISSVRYAILCGWQGLLSSRSSLSEPAKHCLADIELVPPCDRVVLETTFAKINTWSIDMLRQAVFYASQAFEKVEGRSDPVPDQYRGGLSLGALPVARFLLAALGMLTADHSAGGVSLVLSSGVLGLTQTIMRLAGPCDTGEEEDAALAAIIDEGKAAKKRPTVPLTGPEVAKMLKIGTRVVRGPDWKWGDQDGPPPSEGRIIGELGEDGWARVQWETGSTNSYRMGKEGKYDLKLARPPPIPESSDEEEEDMKDDSKTEKTEIQASHPTALIRRSCICLMRALALTCGLHADSIQTSQVRTVSTLLHKLVSAGTKCTAGERYEAVLYQQYRDWAKLGFVRSVAVTPAMCMALSTRQWVDLLLRMMSGTLPNEDVPAAVSASHLPRQVLALRLLRTVLSSWEKRKDLARMDDLVEKLFALLGKVLMACTGTLPILHSAGRRGRRKPKAPASISATYSSTVAEELVALLRRLHSLDDWNQPINTFISQRLGGIALMTSSPGESEEGEPAQVRKHLSFDDPSAQGPVMAVLAVIGGVDSRPRLGGLVTHKDWGLGTVSRIAPNGKVTVQSKNHSKPKICPISQLKAVPVFPFSVEYLPMSEAAIGIWASLVRLAGTGRRKTGCKATKVKAMEEDVDTALLRQQQINLGLLKAARVLFSRQDNLRQILTHQGGDEAGNTFSLHQLMTAAIKPSPIKSLFDREELEAAALATCQFLATEATKPDEHPISPPPEPEPPNDSNQAPLSVKPHPKQLKLSKKVRVKKQGSSPVTPAVQQLIEMGFPRQHVEYALKELREEEDPRPELVVAWLLDHPEVSVSIPSDQYDDSSDIDDGDEDGCTDLSSTSDSDSSASDTEGTSPPTDFKVRSDFSSNDEYARYVRDHIQTGMMVRCCRTYEEVHEGDIGRVIKLDRDGLHDLNVQADWQRKGGTYWVRYSHVELLGHDSYAQRGIIKVGDQVRVKTTVTTPKYKWGSVNHNSIGTVVSLSPNGKDVKVDFPQQANWTGLITEMEVVPPSHPGVTCDGCHTFPIEGSRFKCKTCPDFDYCENCFRVRRSHRHPFYRFDEPGSIPVNAGKPGRGRSRPSVAPASGDVIMKDWGRVVKNLTVSSRESQAAKLFDGTESYWQSSGPQGKHWIRLELFPDLLIHRLCMTVDPSDSSYMPSLVVISGGDTVSRLKDIKTVHIGSSDSLVTLLEEAPEEYRYIEISIRQCKSSGIDCKVHGLTISARPKADEDDVAASFSFLALDDDQDATRQRRLSRRKRSVSDSGQEGQIKVFVWGLNDKDQLGGLKGSKIKVPVLSEFIGALKVQQIAGGSKTLFAVSHDGKVFACGESTNGRLGLGPLSANVTVPRQIENLSSFMVRKVSVHSGGRHAMALTIEGKLFSWGEGEDGKLGHGNRMNCDHPKLIDTFKSSCVRDMSCGSSHSAAILSSGELYTWGLGEYGRLGHGDNYTHLKPKKVQSFTSHRVIDIACGSRDAQTLALTDDGTVWSWGDGDFGKLGRGGSEGCSVPNPVEKLQGQGVCKVACGAQFSLALSTSGLVWTWGKGDYYRLGHGNDTHVRKPQIVDGLRGKKIVDVAVGALHCLAVTDSGQVFAWGDNDHGQQGNNTTTVNRRPQLVNGLEGQKITRVACGSSHSIAWAESDLPTPATHEPVMFPVSRDPLGASCLAPEPTQSPSATILDTISNNDLISGKRHRPSLAKIVLSLNTNCERQQALGHILTALQIIYARDAVVGALMDSQAFLASDPKASPRDDPTDEAVSLASVPEVSLDDVTLTVESHASRQAVVEDLDEFTAGLGPEDARLLVELLKLAVAGRAGEPGQDVLSRVLRSLAQGRPEIADMLLELCITELEDVTTDNSIVHSAFQPVVQESSHPYTDDTNTSGVVKVAGAEGLRVEFDRQCSTERRHDPLTIMDSTGRILSLRSGREWSEWASELRVSGDELRWKFTSDSSVNGWGWRFTVYPIAPAAAPCDVMSDRALLFRPSIDLVRCLLDFQLETLCSPSQIPRLAASLGACAQLSTLSASQRTWALHRLRKLLRSDVGPPLDVPTLLGYNLIDEEEMAISGSSLGSLVRGLPEALQRQYEYEEPLVRGGKHLMHSDFFKVMVALACDLGIDLLPCCMDRHEWAWFRRFCMASRIASSLESRLPLPYNFVQDVREKILELIPEECGDGEEYVSHTVFKREQDEQLLLWLNQRPSDWTMTWGGSGTIYGWGHNHRGQLGSLEGAKVKLPQTIEALASIRPVQIVGGEQTLFAVTAEGKVYATGYGHGGRLGLGGTDTVTSIKMLESLQHVVVRKVAVHSGGKHAMALSADGDVYSWGEGDDGKLGHGNRNSCDRPRVIEALRGKGVIDISCGGSHSACITQNHELYTWGKGRYGRLGHGDSEDQLLPKVVEALRGNRVIDVACGSGDAQTLCLTDDDCVWSWGDGDYGKLGRGGSDGCKIPMKVESLIGLGVSKVECGSQFSVALTRSGAVYTWGKGDYYRLGHGVDDHVRRPKRVAALQGKKVITIATGSLHCVASTDTGEVYTWGDNDEGQLGDGTTNAIARPRLVTALQGKKISRVACGSAHTIAWSTCKPVNAGRLPDEVPMEYNHLQHIPLAATRNRLILLHEFSELFCTSVTLFDLDPGHEETLDYGPLVGLDTLRGVLIPSNKETAFRKVVQTTMVRDRQHGPVIELNRIQVKKYRSKGGLAGPDGTKSVFGQACDKMSNFGPESLFLPHRVWKVKFIGESVDDCGGGYSESIAEMCDELQASYHNGSLPLLIVTPNGREESGANRDCFILNPDATSAVHLGMFRFLGMLIGIAIRTGSPLSLNLAEPTWKQLAGMTLTVTDLAEIDKDYVPGLMCIRDMDAAALEAMDMPFSTPSASGREMRLHAKMKTICQENREEYVRLALNHRLHEFDQQCSAVREGMGRVVPVPFLSLFTGPELETMVCGSPDIPLDLLKSVVTYKGIDGNAPLVRWFWDTLESFSNAERSLFLRFVWGRTRLPRTIADFRGRDFVFQVLDKYNPPDHYLPESYTCFFLLKMPRYSSHRILCEKLKYAVHFCKSIDSDDYARIDLTGEQAEAFDDVDAF</sequence>
<gene>
    <name evidence="26" type="ORF">NEMVEDRAFT_v1g170394</name>
</gene>
<evidence type="ECO:0000256" key="14">
    <source>
        <dbReference type="ARBA" id="ARBA00080834"/>
    </source>
</evidence>
<dbReference type="STRING" id="45351.A7SGI6"/>
<evidence type="ECO:0000256" key="15">
    <source>
        <dbReference type="ARBA" id="ARBA00081609"/>
    </source>
</evidence>
<dbReference type="SMART" id="SM01337">
    <property type="entry name" value="APC10"/>
    <property type="match status" value="1"/>
</dbReference>
<feature type="repeat" description="RCC1" evidence="18">
    <location>
        <begin position="2686"/>
        <end position="2737"/>
    </location>
</feature>
<dbReference type="PANTHER" id="PTHR22872:SF2">
    <property type="entry name" value="INHIBITOR OF BRUTON TYROSINE KINASE"/>
    <property type="match status" value="1"/>
</dbReference>
<feature type="repeat" description="RCC1" evidence="18">
    <location>
        <begin position="194"/>
        <end position="245"/>
    </location>
</feature>
<dbReference type="SMART" id="SM01117">
    <property type="entry name" value="Cyt-b5"/>
    <property type="match status" value="1"/>
</dbReference>
<keyword evidence="6" id="KW-0597">Phosphoprotein</keyword>
<evidence type="ECO:0000256" key="1">
    <source>
        <dbReference type="ARBA" id="ARBA00000885"/>
    </source>
</evidence>
<dbReference type="Gene3D" id="3.30.2160.10">
    <property type="entry name" value="Hect, E3 ligase catalytic domain"/>
    <property type="match status" value="1"/>
</dbReference>
<dbReference type="InterPro" id="IPR000408">
    <property type="entry name" value="Reg_chr_condens"/>
</dbReference>
<feature type="compositionally biased region" description="Basic and acidic residues" evidence="19">
    <location>
        <begin position="839"/>
        <end position="852"/>
    </location>
</feature>
<dbReference type="PROSITE" id="PS50012">
    <property type="entry name" value="RCC1_3"/>
    <property type="match status" value="19"/>
</dbReference>
<name>A7SGI6_NEMVE</name>
<dbReference type="Pfam" id="PF00569">
    <property type="entry name" value="ZZ"/>
    <property type="match status" value="1"/>
</dbReference>
<feature type="repeat" description="RCC1" evidence="18">
    <location>
        <begin position="3618"/>
        <end position="3669"/>
    </location>
</feature>
<dbReference type="InterPro" id="IPR035983">
    <property type="entry name" value="Hect_E3_ubiquitin_ligase"/>
</dbReference>
<keyword evidence="9" id="KW-0677">Repeat</keyword>
<evidence type="ECO:0000256" key="2">
    <source>
        <dbReference type="ARBA" id="ARBA00004114"/>
    </source>
</evidence>
<dbReference type="OMA" id="WRNHGST"/>
<dbReference type="FunFam" id="2.130.10.30:FF:000004">
    <property type="entry name" value="E3 ubiquitin-protein ligase HERC2 isoform X2"/>
    <property type="match status" value="1"/>
</dbReference>
<dbReference type="Pfam" id="PF03256">
    <property type="entry name" value="ANAPC10"/>
    <property type="match status" value="1"/>
</dbReference>
<evidence type="ECO:0000256" key="16">
    <source>
        <dbReference type="PROSITE-ProRule" id="PRU00104"/>
    </source>
</evidence>
<evidence type="ECO:0000256" key="4">
    <source>
        <dbReference type="ARBA" id="ARBA00012485"/>
    </source>
</evidence>
<dbReference type="FunFam" id="2.30.30.40:FF:000074">
    <property type="entry name" value="E3 ubiquitin-protein ligase HERC2 isoform X1"/>
    <property type="match status" value="1"/>
</dbReference>
<feature type="repeat" description="RCC1" evidence="18">
    <location>
        <begin position="246"/>
        <end position="297"/>
    </location>
</feature>
<dbReference type="SUPFAM" id="SSF49785">
    <property type="entry name" value="Galactose-binding domain-like"/>
    <property type="match status" value="1"/>
</dbReference>
<organism evidence="26 27">
    <name type="scientific">Nematostella vectensis</name>
    <name type="common">Starlet sea anemone</name>
    <dbReference type="NCBI Taxonomy" id="45351"/>
    <lineage>
        <taxon>Eukaryota</taxon>
        <taxon>Metazoa</taxon>
        <taxon>Cnidaria</taxon>
        <taxon>Anthozoa</taxon>
        <taxon>Hexacorallia</taxon>
        <taxon>Actiniaria</taxon>
        <taxon>Edwardsiidae</taxon>
        <taxon>Nematostella</taxon>
    </lineage>
</organism>
<evidence type="ECO:0000256" key="3">
    <source>
        <dbReference type="ARBA" id="ARBA00004906"/>
    </source>
</evidence>
<dbReference type="InterPro" id="IPR004939">
    <property type="entry name" value="APC_su10/DOC_dom"/>
</dbReference>
<dbReference type="EMBL" id="DS469652">
    <property type="protein sequence ID" value="EDO37196.1"/>
    <property type="molecule type" value="Genomic_DNA"/>
</dbReference>
<evidence type="ECO:0000259" key="20">
    <source>
        <dbReference type="PROSITE" id="PS50030"/>
    </source>
</evidence>
<keyword evidence="7" id="KW-0808">Transferase</keyword>
<dbReference type="Proteomes" id="UP000001593">
    <property type="component" value="Unassembled WGS sequence"/>
</dbReference>
<dbReference type="PROSITE" id="PS51284">
    <property type="entry name" value="DOC"/>
    <property type="match status" value="1"/>
</dbReference>
<keyword evidence="11 16" id="KW-0833">Ubl conjugation pathway</keyword>
<feature type="repeat" description="RCC1" evidence="18">
    <location>
        <begin position="3670"/>
        <end position="3721"/>
    </location>
</feature>
<dbReference type="InterPro" id="IPR015940">
    <property type="entry name" value="UBA"/>
</dbReference>
<feature type="domain" description="ZZ-type" evidence="21">
    <location>
        <begin position="2166"/>
        <end position="2217"/>
    </location>
</feature>
<dbReference type="InterPro" id="IPR037976">
    <property type="entry name" value="HERC2_APC10"/>
</dbReference>
<dbReference type="EC" id="2.3.2.26" evidence="4"/>